<feature type="transmembrane region" description="Helical" evidence="5">
    <location>
        <begin position="148"/>
        <end position="169"/>
    </location>
</feature>
<sequence length="220" mass="25004">MSALIQKLKAVNFKEDFINFPLYIISRPFKGFGDLKYEDRGNPYFAFAMMVLLCLFNICDSTYKGFIITGYYSENMVVNTPYILIMTIAPVILFVLGNWSVTTITNGSGSLKQIFMVYAYASFPKLILDVIGLVLSNVVTAEEAAFSTFFYAFGTVAFMLYLFIGLVMIHEYTFTKSLLMVILTILAMCIIVFVLSLFITLTNEVFVFFSTVFKEIAMRF</sequence>
<evidence type="ECO:0000256" key="5">
    <source>
        <dbReference type="SAM" id="Phobius"/>
    </source>
</evidence>
<dbReference type="KEGG" id="cthd:CDO33_04730"/>
<evidence type="ECO:0000313" key="7">
    <source>
        <dbReference type="EMBL" id="PNT97044.1"/>
    </source>
</evidence>
<dbReference type="AlphaFoldDB" id="A0A2K2F3X7"/>
<evidence type="ECO:0000256" key="2">
    <source>
        <dbReference type="ARBA" id="ARBA00022692"/>
    </source>
</evidence>
<evidence type="ECO:0000256" key="4">
    <source>
        <dbReference type="ARBA" id="ARBA00023136"/>
    </source>
</evidence>
<keyword evidence="8" id="KW-1185">Reference proteome</keyword>
<comment type="caution">
    <text evidence="7">The sequence shown here is derived from an EMBL/GenBank/DDBJ whole genome shotgun (WGS) entry which is preliminary data.</text>
</comment>
<keyword evidence="2 5" id="KW-0812">Transmembrane</keyword>
<protein>
    <recommendedName>
        <fullName evidence="6">Yip1 domain-containing protein</fullName>
    </recommendedName>
</protein>
<accession>A0A2K2F3X7</accession>
<keyword evidence="3 5" id="KW-1133">Transmembrane helix</keyword>
<reference evidence="8" key="1">
    <citation type="submission" date="2017-06" db="EMBL/GenBank/DDBJ databases">
        <title>Investigating the central metabolism of Clostridium thermosuccinogenes.</title>
        <authorList>
            <person name="Koendjbiharie J.G."/>
            <person name="Van Kranenburg R."/>
            <person name="Vriesendorp B."/>
        </authorList>
    </citation>
    <scope>NUCLEOTIDE SEQUENCE [LARGE SCALE GENOMIC DNA]</scope>
    <source>
        <strain evidence="8">DSM 5806</strain>
    </source>
</reference>
<evidence type="ECO:0000256" key="3">
    <source>
        <dbReference type="ARBA" id="ARBA00022989"/>
    </source>
</evidence>
<organism evidence="7 8">
    <name type="scientific">Clostridium thermosuccinogenes</name>
    <dbReference type="NCBI Taxonomy" id="84032"/>
    <lineage>
        <taxon>Bacteria</taxon>
        <taxon>Bacillati</taxon>
        <taxon>Bacillota</taxon>
        <taxon>Clostridia</taxon>
        <taxon>Eubacteriales</taxon>
        <taxon>Clostridiaceae</taxon>
        <taxon>Clostridium</taxon>
    </lineage>
</organism>
<name>A0A2K2F3X7_9CLOT</name>
<proteinExistence type="predicted"/>
<dbReference type="InterPro" id="IPR006977">
    <property type="entry name" value="Yip1_dom"/>
</dbReference>
<dbReference type="GO" id="GO:0016020">
    <property type="term" value="C:membrane"/>
    <property type="evidence" value="ECO:0007669"/>
    <property type="project" value="UniProtKB-SubCell"/>
</dbReference>
<feature type="transmembrane region" description="Helical" evidence="5">
    <location>
        <begin position="178"/>
        <end position="201"/>
    </location>
</feature>
<feature type="domain" description="Yip1" evidence="6">
    <location>
        <begin position="24"/>
        <end position="195"/>
    </location>
</feature>
<evidence type="ECO:0000256" key="1">
    <source>
        <dbReference type="ARBA" id="ARBA00004141"/>
    </source>
</evidence>
<dbReference type="RefSeq" id="WP_103082371.1">
    <property type="nucleotide sequence ID" value="NZ_CP021850.1"/>
</dbReference>
<feature type="transmembrane region" description="Helical" evidence="5">
    <location>
        <begin position="114"/>
        <end position="136"/>
    </location>
</feature>
<evidence type="ECO:0000313" key="8">
    <source>
        <dbReference type="Proteomes" id="UP000236151"/>
    </source>
</evidence>
<dbReference type="Proteomes" id="UP000236151">
    <property type="component" value="Unassembled WGS sequence"/>
</dbReference>
<evidence type="ECO:0000259" key="6">
    <source>
        <dbReference type="Pfam" id="PF04893"/>
    </source>
</evidence>
<gene>
    <name evidence="7" type="ORF">CDQ84_14055</name>
</gene>
<dbReference type="EMBL" id="NIOJ01000041">
    <property type="protein sequence ID" value="PNT97044.1"/>
    <property type="molecule type" value="Genomic_DNA"/>
</dbReference>
<comment type="subcellular location">
    <subcellularLocation>
        <location evidence="1">Membrane</location>
        <topology evidence="1">Multi-pass membrane protein</topology>
    </subcellularLocation>
</comment>
<feature type="transmembrane region" description="Helical" evidence="5">
    <location>
        <begin position="83"/>
        <end position="102"/>
    </location>
</feature>
<keyword evidence="4 5" id="KW-0472">Membrane</keyword>
<feature type="transmembrane region" description="Helical" evidence="5">
    <location>
        <begin position="44"/>
        <end position="63"/>
    </location>
</feature>
<dbReference type="Pfam" id="PF04893">
    <property type="entry name" value="Yip1"/>
    <property type="match status" value="1"/>
</dbReference>
<dbReference type="OrthoDB" id="359441at2"/>